<evidence type="ECO:0000256" key="7">
    <source>
        <dbReference type="ARBA" id="ARBA00023002"/>
    </source>
</evidence>
<dbReference type="GO" id="GO:0005829">
    <property type="term" value="C:cytosol"/>
    <property type="evidence" value="ECO:0007669"/>
    <property type="project" value="InterPro"/>
</dbReference>
<dbReference type="HOGENOM" id="CLU_025841_0_2_9"/>
<dbReference type="GO" id="GO:0106312">
    <property type="term" value="F:methylenetetrahydrofolate reductase (NADH) activity"/>
    <property type="evidence" value="ECO:0007669"/>
    <property type="project" value="UniProtKB-EC"/>
</dbReference>
<reference evidence="13 14" key="1">
    <citation type="submission" date="2011-08" db="EMBL/GenBank/DDBJ databases">
        <title>The Genome Sequence of Oribacterium sp. ACB7.</title>
        <authorList>
            <consortium name="The Broad Institute Genome Sequencing Platform"/>
            <person name="Earl A."/>
            <person name="Ward D."/>
            <person name="Feldgarden M."/>
            <person name="Gevers D."/>
            <person name="Sizova M."/>
            <person name="Hazen A."/>
            <person name="Epstein S."/>
            <person name="Young S.K."/>
            <person name="Zeng Q."/>
            <person name="Gargeya S."/>
            <person name="Fitzgerald M."/>
            <person name="Haas B."/>
            <person name="Abouelleil A."/>
            <person name="Alvarado L."/>
            <person name="Arachchi H.M."/>
            <person name="Berlin A."/>
            <person name="Brown A."/>
            <person name="Chapman S.B."/>
            <person name="Chen Z."/>
            <person name="Dunbar C."/>
            <person name="Freedman E."/>
            <person name="Gearin G."/>
            <person name="Gellesch M."/>
            <person name="Goldberg J."/>
            <person name="Griggs A."/>
            <person name="Gujja S."/>
            <person name="Heiman D."/>
            <person name="Howarth C."/>
            <person name="Larson L."/>
            <person name="Lui A."/>
            <person name="MacDonald P.J.P."/>
            <person name="Montmayeur A."/>
            <person name="Murphy C."/>
            <person name="Neiman D."/>
            <person name="Pearson M."/>
            <person name="Priest M."/>
            <person name="Roberts A."/>
            <person name="Saif S."/>
            <person name="Shea T."/>
            <person name="Shenoy N."/>
            <person name="Sisk P."/>
            <person name="Stolte C."/>
            <person name="Sykes S."/>
            <person name="Wortman J."/>
            <person name="Nusbaum C."/>
            <person name="Birren B."/>
        </authorList>
    </citation>
    <scope>NUCLEOTIDE SEQUENCE [LARGE SCALE GENOMIC DNA]</scope>
    <source>
        <strain evidence="13 14">ACB7</strain>
    </source>
</reference>
<comment type="pathway">
    <text evidence="2 12">One-carbon metabolism; tetrahydrofolate interconversion.</text>
</comment>
<comment type="pathway">
    <text evidence="10">Amino-acid biosynthesis; L-methionine biosynthesis via de novo pathway.</text>
</comment>
<keyword evidence="4" id="KW-0028">Amino-acid biosynthesis</keyword>
<comment type="cofactor">
    <cofactor evidence="1 12">
        <name>FAD</name>
        <dbReference type="ChEBI" id="CHEBI:57692"/>
    </cofactor>
</comment>
<dbReference type="GO" id="GO:0071949">
    <property type="term" value="F:FAD binding"/>
    <property type="evidence" value="ECO:0007669"/>
    <property type="project" value="TreeGrafter"/>
</dbReference>
<evidence type="ECO:0000256" key="5">
    <source>
        <dbReference type="ARBA" id="ARBA00022630"/>
    </source>
</evidence>
<evidence type="ECO:0000256" key="10">
    <source>
        <dbReference type="ARBA" id="ARBA00034478"/>
    </source>
</evidence>
<evidence type="ECO:0000256" key="4">
    <source>
        <dbReference type="ARBA" id="ARBA00022605"/>
    </source>
</evidence>
<keyword evidence="5 12" id="KW-0285">Flavoprotein</keyword>
<dbReference type="CDD" id="cd00537">
    <property type="entry name" value="MTHFR"/>
    <property type="match status" value="1"/>
</dbReference>
<name>G9WU75_9FIRM</name>
<sequence length="300" mass="33564">MSIVDLFSQKTVFSFEVFPPRRNAPIETIYETLYELQDLRPDFISVTYGAGGGENKQSTISIAEHIKNICHVPSVVHFPCIGLTKEDILEKIEEFKTAGIQNILALRGDIPEGMENRGDFRYASDLVAFLKENGDFRISAACYPEGHIENPDKVADIRNLKTKVDAGAEYLISQLFFDNEYFYDFLEKCDLAGISVPIEAGIMPVINRRQVLRMAGLCGVNIPKKFQRILEKYEDNSVAMRDAGIAYAVDQIVDLLTHGVDGVHLYTMNNSYIAREIYKATHSLFNSGEKGEKEGTSASA</sequence>
<dbReference type="Pfam" id="PF02219">
    <property type="entry name" value="MTHFR"/>
    <property type="match status" value="1"/>
</dbReference>
<keyword evidence="8" id="KW-0520">NAD</keyword>
<keyword evidence="14" id="KW-1185">Reference proteome</keyword>
<dbReference type="NCBIfam" id="TIGR00676">
    <property type="entry name" value="fadh2"/>
    <property type="match status" value="1"/>
</dbReference>
<comment type="caution">
    <text evidence="13">The sequence shown here is derived from an EMBL/GenBank/DDBJ whole genome shotgun (WGS) entry which is preliminary data.</text>
</comment>
<dbReference type="InterPro" id="IPR029041">
    <property type="entry name" value="FAD-linked_oxidoreductase-like"/>
</dbReference>
<evidence type="ECO:0000256" key="11">
    <source>
        <dbReference type="ARBA" id="ARBA00048628"/>
    </source>
</evidence>
<dbReference type="GO" id="GO:0009086">
    <property type="term" value="P:methionine biosynthetic process"/>
    <property type="evidence" value="ECO:0007669"/>
    <property type="project" value="UniProtKB-KW"/>
</dbReference>
<dbReference type="UniPathway" id="UPA00193"/>
<protein>
    <recommendedName>
        <fullName evidence="12">Methylenetetrahydrofolate reductase</fullName>
        <ecNumber evidence="12">1.5.1.54</ecNumber>
    </recommendedName>
</protein>
<evidence type="ECO:0000313" key="14">
    <source>
        <dbReference type="Proteomes" id="UP000003527"/>
    </source>
</evidence>
<evidence type="ECO:0000256" key="3">
    <source>
        <dbReference type="ARBA" id="ARBA00006743"/>
    </source>
</evidence>
<dbReference type="EC" id="1.5.1.54" evidence="12"/>
<evidence type="ECO:0000256" key="2">
    <source>
        <dbReference type="ARBA" id="ARBA00004777"/>
    </source>
</evidence>
<gene>
    <name evidence="13" type="ORF">HMPREF9624_00585</name>
</gene>
<evidence type="ECO:0000256" key="1">
    <source>
        <dbReference type="ARBA" id="ARBA00001974"/>
    </source>
</evidence>
<comment type="catalytic activity">
    <reaction evidence="11">
        <text>(6S)-5-methyl-5,6,7,8-tetrahydrofolate + NAD(+) = (6R)-5,10-methylene-5,6,7,8-tetrahydrofolate + NADH + H(+)</text>
        <dbReference type="Rhea" id="RHEA:19821"/>
        <dbReference type="ChEBI" id="CHEBI:15378"/>
        <dbReference type="ChEBI" id="CHEBI:15636"/>
        <dbReference type="ChEBI" id="CHEBI:18608"/>
        <dbReference type="ChEBI" id="CHEBI:57540"/>
        <dbReference type="ChEBI" id="CHEBI:57945"/>
        <dbReference type="EC" id="1.5.1.54"/>
    </reaction>
    <physiologicalReaction direction="right-to-left" evidence="11">
        <dbReference type="Rhea" id="RHEA:19823"/>
    </physiologicalReaction>
</comment>
<accession>G9WU75</accession>
<proteinExistence type="inferred from homology"/>
<dbReference type="InterPro" id="IPR003171">
    <property type="entry name" value="Mehydrof_redctse-like"/>
</dbReference>
<dbReference type="InterPro" id="IPR004620">
    <property type="entry name" value="MTHF_reductase_bac"/>
</dbReference>
<comment type="similarity">
    <text evidence="3 12">Belongs to the methylenetetrahydrofolate reductase family.</text>
</comment>
<dbReference type="SUPFAM" id="SSF51730">
    <property type="entry name" value="FAD-linked oxidoreductase"/>
    <property type="match status" value="1"/>
</dbReference>
<evidence type="ECO:0000313" key="13">
    <source>
        <dbReference type="EMBL" id="EHL12278.1"/>
    </source>
</evidence>
<dbReference type="RefSeq" id="WP_009536467.1">
    <property type="nucleotide sequence ID" value="NZ_JH414504.1"/>
</dbReference>
<organism evidence="13 14">
    <name type="scientific">Oribacterium asaccharolyticum ACB7</name>
    <dbReference type="NCBI Taxonomy" id="796944"/>
    <lineage>
        <taxon>Bacteria</taxon>
        <taxon>Bacillati</taxon>
        <taxon>Bacillota</taxon>
        <taxon>Clostridia</taxon>
        <taxon>Lachnospirales</taxon>
        <taxon>Lachnospiraceae</taxon>
        <taxon>Oribacterium</taxon>
    </lineage>
</organism>
<dbReference type="GO" id="GO:0035999">
    <property type="term" value="P:tetrahydrofolate interconversion"/>
    <property type="evidence" value="ECO:0007669"/>
    <property type="project" value="UniProtKB-UniPathway"/>
</dbReference>
<keyword evidence="9" id="KW-0486">Methionine biosynthesis</keyword>
<evidence type="ECO:0000256" key="9">
    <source>
        <dbReference type="ARBA" id="ARBA00023167"/>
    </source>
</evidence>
<dbReference type="PATRIC" id="fig|796944.3.peg.1294"/>
<dbReference type="AlphaFoldDB" id="G9WU75"/>
<evidence type="ECO:0000256" key="6">
    <source>
        <dbReference type="ARBA" id="ARBA00022827"/>
    </source>
</evidence>
<keyword evidence="7 12" id="KW-0560">Oxidoreductase</keyword>
<evidence type="ECO:0000256" key="8">
    <source>
        <dbReference type="ARBA" id="ARBA00023027"/>
    </source>
</evidence>
<dbReference type="Proteomes" id="UP000003527">
    <property type="component" value="Unassembled WGS sequence"/>
</dbReference>
<dbReference type="PANTHER" id="PTHR45754">
    <property type="entry name" value="METHYLENETETRAHYDROFOLATE REDUCTASE"/>
    <property type="match status" value="1"/>
</dbReference>
<dbReference type="EMBL" id="AFZD01000016">
    <property type="protein sequence ID" value="EHL12278.1"/>
    <property type="molecule type" value="Genomic_DNA"/>
</dbReference>
<keyword evidence="6 12" id="KW-0274">FAD</keyword>
<dbReference type="Gene3D" id="3.20.20.220">
    <property type="match status" value="1"/>
</dbReference>
<dbReference type="PANTHER" id="PTHR45754:SF3">
    <property type="entry name" value="METHYLENETETRAHYDROFOLATE REDUCTASE (NADPH)"/>
    <property type="match status" value="1"/>
</dbReference>
<evidence type="ECO:0000256" key="12">
    <source>
        <dbReference type="RuleBase" id="RU003862"/>
    </source>
</evidence>